<dbReference type="Proteomes" id="UP000828390">
    <property type="component" value="Unassembled WGS sequence"/>
</dbReference>
<organism evidence="1 2">
    <name type="scientific">Dreissena polymorpha</name>
    <name type="common">Zebra mussel</name>
    <name type="synonym">Mytilus polymorpha</name>
    <dbReference type="NCBI Taxonomy" id="45954"/>
    <lineage>
        <taxon>Eukaryota</taxon>
        <taxon>Metazoa</taxon>
        <taxon>Spiralia</taxon>
        <taxon>Lophotrochozoa</taxon>
        <taxon>Mollusca</taxon>
        <taxon>Bivalvia</taxon>
        <taxon>Autobranchia</taxon>
        <taxon>Heteroconchia</taxon>
        <taxon>Euheterodonta</taxon>
        <taxon>Imparidentia</taxon>
        <taxon>Neoheterodontei</taxon>
        <taxon>Myida</taxon>
        <taxon>Dreissenoidea</taxon>
        <taxon>Dreissenidae</taxon>
        <taxon>Dreissena</taxon>
    </lineage>
</organism>
<evidence type="ECO:0000313" key="1">
    <source>
        <dbReference type="EMBL" id="KAH3868947.1"/>
    </source>
</evidence>
<sequence>MADGGIGRDGSESDYYWGLTRMNEGDNDTIIVIPGVVCLEDFNADTNSKEMTIRASIAHSDNLLWFNMMITELEMVMLMNTYQRLYDYKLEDGLLQTIQNRSFKCGS</sequence>
<reference evidence="1" key="1">
    <citation type="journal article" date="2019" name="bioRxiv">
        <title>The Genome of the Zebra Mussel, Dreissena polymorpha: A Resource for Invasive Species Research.</title>
        <authorList>
            <person name="McCartney M.A."/>
            <person name="Auch B."/>
            <person name="Kono T."/>
            <person name="Mallez S."/>
            <person name="Zhang Y."/>
            <person name="Obille A."/>
            <person name="Becker A."/>
            <person name="Abrahante J.E."/>
            <person name="Garbe J."/>
            <person name="Badalamenti J.P."/>
            <person name="Herman A."/>
            <person name="Mangelson H."/>
            <person name="Liachko I."/>
            <person name="Sullivan S."/>
            <person name="Sone E.D."/>
            <person name="Koren S."/>
            <person name="Silverstein K.A.T."/>
            <person name="Beckman K.B."/>
            <person name="Gohl D.M."/>
        </authorList>
    </citation>
    <scope>NUCLEOTIDE SEQUENCE</scope>
    <source>
        <strain evidence="1">Duluth1</strain>
        <tissue evidence="1">Whole animal</tissue>
    </source>
</reference>
<gene>
    <name evidence="1" type="ORF">DPMN_032102</name>
</gene>
<accession>A0A9D4M4C7</accession>
<proteinExistence type="predicted"/>
<evidence type="ECO:0000313" key="2">
    <source>
        <dbReference type="Proteomes" id="UP000828390"/>
    </source>
</evidence>
<reference evidence="1" key="2">
    <citation type="submission" date="2020-11" db="EMBL/GenBank/DDBJ databases">
        <authorList>
            <person name="McCartney M.A."/>
            <person name="Auch B."/>
            <person name="Kono T."/>
            <person name="Mallez S."/>
            <person name="Becker A."/>
            <person name="Gohl D.M."/>
            <person name="Silverstein K.A.T."/>
            <person name="Koren S."/>
            <person name="Bechman K.B."/>
            <person name="Herman A."/>
            <person name="Abrahante J.E."/>
            <person name="Garbe J."/>
        </authorList>
    </citation>
    <scope>NUCLEOTIDE SEQUENCE</scope>
    <source>
        <strain evidence="1">Duluth1</strain>
        <tissue evidence="1">Whole animal</tissue>
    </source>
</reference>
<comment type="caution">
    <text evidence="1">The sequence shown here is derived from an EMBL/GenBank/DDBJ whole genome shotgun (WGS) entry which is preliminary data.</text>
</comment>
<dbReference type="AlphaFoldDB" id="A0A9D4M4C7"/>
<protein>
    <submittedName>
        <fullName evidence="1">Uncharacterized protein</fullName>
    </submittedName>
</protein>
<dbReference type="EMBL" id="JAIWYP010000002">
    <property type="protein sequence ID" value="KAH3868947.1"/>
    <property type="molecule type" value="Genomic_DNA"/>
</dbReference>
<name>A0A9D4M4C7_DREPO</name>
<keyword evidence="2" id="KW-1185">Reference proteome</keyword>